<dbReference type="Pfam" id="PF00153">
    <property type="entry name" value="Mito_carr"/>
    <property type="match status" value="3"/>
</dbReference>
<proteinExistence type="inferred from homology"/>
<dbReference type="PROSITE" id="PS50920">
    <property type="entry name" value="SOLCAR"/>
    <property type="match status" value="3"/>
</dbReference>
<feature type="transmembrane region" description="Helical" evidence="13">
    <location>
        <begin position="83"/>
        <end position="106"/>
    </location>
</feature>
<dbReference type="PANTHER" id="PTHR45939">
    <property type="entry name" value="PEROXISOMAL MEMBRANE PROTEIN PMP34-RELATED"/>
    <property type="match status" value="1"/>
</dbReference>
<feature type="repeat" description="Solcar" evidence="10">
    <location>
        <begin position="127"/>
        <end position="228"/>
    </location>
</feature>
<feature type="transmembrane region" description="Helical" evidence="13">
    <location>
        <begin position="133"/>
        <end position="154"/>
    </location>
</feature>
<dbReference type="EMBL" id="AQGS01000091">
    <property type="protein sequence ID" value="EPS43032.1"/>
    <property type="molecule type" value="Genomic_DNA"/>
</dbReference>
<evidence type="ECO:0000256" key="1">
    <source>
        <dbReference type="ARBA" id="ARBA00004585"/>
    </source>
</evidence>
<evidence type="ECO:0000313" key="14">
    <source>
        <dbReference type="EMBL" id="EPS43032.1"/>
    </source>
</evidence>
<dbReference type="InterPro" id="IPR052217">
    <property type="entry name" value="Mito/Peroxisomal_Carrier"/>
</dbReference>
<dbReference type="STRING" id="1284197.S8C5R1"/>
<dbReference type="GO" id="GO:0005347">
    <property type="term" value="F:ATP transmembrane transporter activity"/>
    <property type="evidence" value="ECO:0007669"/>
    <property type="project" value="TreeGrafter"/>
</dbReference>
<evidence type="ECO:0000256" key="10">
    <source>
        <dbReference type="PROSITE-ProRule" id="PRU00282"/>
    </source>
</evidence>
<keyword evidence="8 10" id="KW-0472">Membrane</keyword>
<evidence type="ECO:0000256" key="3">
    <source>
        <dbReference type="ARBA" id="ARBA00022448"/>
    </source>
</evidence>
<gene>
    <name evidence="14" type="ORF">H072_2994</name>
</gene>
<dbReference type="GO" id="GO:0015228">
    <property type="term" value="F:coenzyme A transmembrane transporter activity"/>
    <property type="evidence" value="ECO:0007669"/>
    <property type="project" value="TreeGrafter"/>
</dbReference>
<dbReference type="GO" id="GO:0044610">
    <property type="term" value="F:FMN transmembrane transporter activity"/>
    <property type="evidence" value="ECO:0007669"/>
    <property type="project" value="TreeGrafter"/>
</dbReference>
<evidence type="ECO:0000256" key="4">
    <source>
        <dbReference type="ARBA" id="ARBA00022692"/>
    </source>
</evidence>
<keyword evidence="9" id="KW-0576">Peroxisome</keyword>
<keyword evidence="3 11" id="KW-0813">Transport</keyword>
<dbReference type="InterPro" id="IPR023395">
    <property type="entry name" value="MCP_dom_sf"/>
</dbReference>
<accession>S8C5R1</accession>
<evidence type="ECO:0000256" key="5">
    <source>
        <dbReference type="ARBA" id="ARBA00022737"/>
    </source>
</evidence>
<feature type="region of interest" description="Disordered" evidence="12">
    <location>
        <begin position="161"/>
        <end position="182"/>
    </location>
</feature>
<dbReference type="eggNOG" id="KOG0769">
    <property type="taxonomic scope" value="Eukaryota"/>
</dbReference>
<sequence length="335" mass="36742">MSDNVAHAIAGLRRYCSPDTAMFFVPDIDANTVVNTNIGGGIASMVLTYPLITLSTRSQVEAKRAETSVADAVRRIVAREGVAGLYAGLESALFGISVTNFVYYYWYEWSRGVFEAANVQRGIGKKLSTLESMAAGALAGSATVLLTNPIWVVNTRMTARKSDKTESTSDLPTLENPRPRKTPSTLDVLRQLIKNDGFKALFAGVIPALVLVINPILQYTIFEQLKNILEKRKGRKLAPMDAFYLGAIGKLFATGITYPYITVKSRMHVAEKADRDPSVIQSLRKIVDEEGVSGLYKGIGPKLLQSVITAAFLFAFKDAFYNLTVQARGRRMISK</sequence>
<evidence type="ECO:0000256" key="8">
    <source>
        <dbReference type="ARBA" id="ARBA00023136"/>
    </source>
</evidence>
<dbReference type="InterPro" id="IPR018108">
    <property type="entry name" value="MCP_transmembrane"/>
</dbReference>
<protein>
    <submittedName>
        <fullName evidence="14">Uncharacterized protein</fullName>
    </submittedName>
</protein>
<organism evidence="14 15">
    <name type="scientific">Dactylellina haptotyla (strain CBS 200.50)</name>
    <name type="common">Nematode-trapping fungus</name>
    <name type="synonym">Monacrosporium haptotylum</name>
    <dbReference type="NCBI Taxonomy" id="1284197"/>
    <lineage>
        <taxon>Eukaryota</taxon>
        <taxon>Fungi</taxon>
        <taxon>Dikarya</taxon>
        <taxon>Ascomycota</taxon>
        <taxon>Pezizomycotina</taxon>
        <taxon>Orbiliomycetes</taxon>
        <taxon>Orbiliales</taxon>
        <taxon>Orbiliaceae</taxon>
        <taxon>Dactylellina</taxon>
    </lineage>
</organism>
<evidence type="ECO:0000256" key="6">
    <source>
        <dbReference type="ARBA" id="ARBA00022792"/>
    </source>
</evidence>
<reference evidence="15" key="2">
    <citation type="submission" date="2013-04" db="EMBL/GenBank/DDBJ databases">
        <title>Genomic mechanisms accounting for the adaptation to parasitism in nematode-trapping fungi.</title>
        <authorList>
            <person name="Ahren D.G."/>
        </authorList>
    </citation>
    <scope>NUCLEOTIDE SEQUENCE [LARGE SCALE GENOMIC DNA]</scope>
    <source>
        <strain evidence="15">CBS 200.50</strain>
    </source>
</reference>
<keyword evidence="4 10" id="KW-0812">Transmembrane</keyword>
<feature type="transmembrane region" description="Helical" evidence="13">
    <location>
        <begin position="242"/>
        <end position="261"/>
    </location>
</feature>
<dbReference type="SUPFAM" id="SSF103506">
    <property type="entry name" value="Mitochondrial carrier"/>
    <property type="match status" value="1"/>
</dbReference>
<dbReference type="OMA" id="QFMMYEL"/>
<feature type="repeat" description="Solcar" evidence="10">
    <location>
        <begin position="31"/>
        <end position="113"/>
    </location>
</feature>
<dbReference type="GO" id="GO:0015230">
    <property type="term" value="F:FAD transmembrane transporter activity"/>
    <property type="evidence" value="ECO:0007669"/>
    <property type="project" value="TreeGrafter"/>
</dbReference>
<dbReference type="FunFam" id="1.50.40.10:FF:000134">
    <property type="entry name" value="Peroxisomal membrane protein PMP47B"/>
    <property type="match status" value="1"/>
</dbReference>
<keyword evidence="6" id="KW-0999">Mitochondrion inner membrane</keyword>
<comment type="caution">
    <text evidence="14">The sequence shown here is derived from an EMBL/GenBank/DDBJ whole genome shotgun (WGS) entry which is preliminary data.</text>
</comment>
<evidence type="ECO:0000256" key="11">
    <source>
        <dbReference type="RuleBase" id="RU000488"/>
    </source>
</evidence>
<evidence type="ECO:0000313" key="15">
    <source>
        <dbReference type="Proteomes" id="UP000015100"/>
    </source>
</evidence>
<evidence type="ECO:0000256" key="2">
    <source>
        <dbReference type="ARBA" id="ARBA00006375"/>
    </source>
</evidence>
<keyword evidence="6" id="KW-0496">Mitochondrion</keyword>
<dbReference type="AlphaFoldDB" id="S8C5R1"/>
<name>S8C5R1_DACHA</name>
<dbReference type="Gene3D" id="1.50.40.10">
    <property type="entry name" value="Mitochondrial carrier domain"/>
    <property type="match status" value="1"/>
</dbReference>
<comment type="similarity">
    <text evidence="2 11">Belongs to the mitochondrial carrier (TC 2.A.29) family.</text>
</comment>
<dbReference type="GO" id="GO:0080122">
    <property type="term" value="F:AMP transmembrane transporter activity"/>
    <property type="evidence" value="ECO:0007669"/>
    <property type="project" value="TreeGrafter"/>
</dbReference>
<dbReference type="GO" id="GO:0051724">
    <property type="term" value="F:NAD transmembrane transporter activity"/>
    <property type="evidence" value="ECO:0007669"/>
    <property type="project" value="TreeGrafter"/>
</dbReference>
<dbReference type="OrthoDB" id="2019556at2759"/>
<feature type="repeat" description="Solcar" evidence="10">
    <location>
        <begin position="237"/>
        <end position="323"/>
    </location>
</feature>
<feature type="transmembrane region" description="Helical" evidence="13">
    <location>
        <begin position="200"/>
        <end position="222"/>
    </location>
</feature>
<dbReference type="HOGENOM" id="CLU_015166_6_3_1"/>
<evidence type="ECO:0000256" key="7">
    <source>
        <dbReference type="ARBA" id="ARBA00022989"/>
    </source>
</evidence>
<keyword evidence="15" id="KW-1185">Reference proteome</keyword>
<comment type="subcellular location">
    <subcellularLocation>
        <location evidence="1">Peroxisome membrane</location>
        <topology evidence="1">Multi-pass membrane protein</topology>
    </subcellularLocation>
</comment>
<dbReference type="GO" id="GO:0015217">
    <property type="term" value="F:ADP transmembrane transporter activity"/>
    <property type="evidence" value="ECO:0007669"/>
    <property type="project" value="TreeGrafter"/>
</dbReference>
<keyword evidence="7 13" id="KW-1133">Transmembrane helix</keyword>
<evidence type="ECO:0000256" key="12">
    <source>
        <dbReference type="SAM" id="MobiDB-lite"/>
    </source>
</evidence>
<evidence type="ECO:0000256" key="9">
    <source>
        <dbReference type="ARBA" id="ARBA00023140"/>
    </source>
</evidence>
<dbReference type="Proteomes" id="UP000015100">
    <property type="component" value="Unassembled WGS sequence"/>
</dbReference>
<keyword evidence="5" id="KW-0677">Repeat</keyword>
<reference evidence="14 15" key="1">
    <citation type="journal article" date="2013" name="PLoS Genet.">
        <title>Genomic mechanisms accounting for the adaptation to parasitism in nematode-trapping fungi.</title>
        <authorList>
            <person name="Meerupati T."/>
            <person name="Andersson K.M."/>
            <person name="Friman E."/>
            <person name="Kumar D."/>
            <person name="Tunlid A."/>
            <person name="Ahren D."/>
        </authorList>
    </citation>
    <scope>NUCLEOTIDE SEQUENCE [LARGE SCALE GENOMIC DNA]</scope>
    <source>
        <strain evidence="14 15">CBS 200.50</strain>
    </source>
</reference>
<dbReference type="PANTHER" id="PTHR45939:SF5">
    <property type="entry name" value="PEROXISOMAL MEMBRANE PROTEIN PMP34"/>
    <property type="match status" value="1"/>
</dbReference>
<dbReference type="GO" id="GO:0005778">
    <property type="term" value="C:peroxisomal membrane"/>
    <property type="evidence" value="ECO:0007669"/>
    <property type="project" value="UniProtKB-SubCell"/>
</dbReference>
<evidence type="ECO:0000256" key="13">
    <source>
        <dbReference type="SAM" id="Phobius"/>
    </source>
</evidence>